<dbReference type="Pfam" id="PF00535">
    <property type="entry name" value="Glycos_transf_2"/>
    <property type="match status" value="1"/>
</dbReference>
<evidence type="ECO:0000313" key="6">
    <source>
        <dbReference type="Proteomes" id="UP000033860"/>
    </source>
</evidence>
<dbReference type="Proteomes" id="UP000033860">
    <property type="component" value="Unassembled WGS sequence"/>
</dbReference>
<accession>A0A0G1RV56</accession>
<keyword evidence="2" id="KW-0328">Glycosyltransferase</keyword>
<dbReference type="EMBL" id="LCNT01000005">
    <property type="protein sequence ID" value="KKU60991.1"/>
    <property type="molecule type" value="Genomic_DNA"/>
</dbReference>
<evidence type="ECO:0000259" key="4">
    <source>
        <dbReference type="Pfam" id="PF00535"/>
    </source>
</evidence>
<comment type="caution">
    <text evidence="5">The sequence shown here is derived from an EMBL/GenBank/DDBJ whole genome shotgun (WGS) entry which is preliminary data.</text>
</comment>
<name>A0A0G1RV56_9BACT</name>
<evidence type="ECO:0000256" key="1">
    <source>
        <dbReference type="ARBA" id="ARBA00006739"/>
    </source>
</evidence>
<proteinExistence type="inferred from homology"/>
<dbReference type="Gene3D" id="3.90.550.10">
    <property type="entry name" value="Spore Coat Polysaccharide Biosynthesis Protein SpsA, Chain A"/>
    <property type="match status" value="1"/>
</dbReference>
<dbReference type="InterPro" id="IPR001173">
    <property type="entry name" value="Glyco_trans_2-like"/>
</dbReference>
<gene>
    <name evidence="5" type="ORF">UX85_C0005G0029</name>
</gene>
<dbReference type="InterPro" id="IPR039528">
    <property type="entry name" value="DPM1-like"/>
</dbReference>
<comment type="similarity">
    <text evidence="1">Belongs to the glycosyltransferase 2 family.</text>
</comment>
<evidence type="ECO:0000256" key="3">
    <source>
        <dbReference type="ARBA" id="ARBA00022679"/>
    </source>
</evidence>
<feature type="domain" description="Glycosyltransferase 2-like" evidence="4">
    <location>
        <begin position="11"/>
        <end position="178"/>
    </location>
</feature>
<sequence>MAKLPFKNIWVFLPCLNEEENLTPIVKAILSLKIPRLHIALIVDQSTDRTEIIADKLAKNHPGRVEVLHRQPPASRALAGKDAFLFCLNKNADVVIEMDADFSHDPKYLRPMLKNLADPKVDVVLGSRFLPGGSDSERSAFRTLVSRLSGVVFRAILGINLTDMGSGFKAYKRQALKAIEPQKLFSQKGLAISMESIFRVLKAGYRVKEIPIVFKDRRYGASKLSWKDFFEPVIICFKLAARLGRYVDQT</sequence>
<dbReference type="PANTHER" id="PTHR43398:SF1">
    <property type="entry name" value="DOLICHOL-PHOSPHATE MANNOSYLTRANSFERASE SUBUNIT 1"/>
    <property type="match status" value="1"/>
</dbReference>
<dbReference type="PANTHER" id="PTHR43398">
    <property type="entry name" value="DOLICHOL-PHOSPHATE MANNOSYLTRANSFERASE SUBUNIT 1"/>
    <property type="match status" value="1"/>
</dbReference>
<dbReference type="GO" id="GO:0004582">
    <property type="term" value="F:dolichyl-phosphate beta-D-mannosyltransferase activity"/>
    <property type="evidence" value="ECO:0007669"/>
    <property type="project" value="InterPro"/>
</dbReference>
<evidence type="ECO:0000313" key="5">
    <source>
        <dbReference type="EMBL" id="KKU60991.1"/>
    </source>
</evidence>
<dbReference type="SUPFAM" id="SSF53448">
    <property type="entry name" value="Nucleotide-diphospho-sugar transferases"/>
    <property type="match status" value="1"/>
</dbReference>
<evidence type="ECO:0000256" key="2">
    <source>
        <dbReference type="ARBA" id="ARBA00022676"/>
    </source>
</evidence>
<dbReference type="GO" id="GO:0009247">
    <property type="term" value="P:glycolipid biosynthetic process"/>
    <property type="evidence" value="ECO:0007669"/>
    <property type="project" value="TreeGrafter"/>
</dbReference>
<protein>
    <submittedName>
        <fullName evidence="5">Glycosyl transferase, group 2 family protein</fullName>
    </submittedName>
</protein>
<dbReference type="AlphaFoldDB" id="A0A0G1RV56"/>
<organism evidence="5 6">
    <name type="scientific">Candidatus Beckwithbacteria bacterium GW2011_GWB1_47_15</name>
    <dbReference type="NCBI Taxonomy" id="1618371"/>
    <lineage>
        <taxon>Bacteria</taxon>
        <taxon>Candidatus Beckwithiibacteriota</taxon>
    </lineage>
</organism>
<keyword evidence="3 5" id="KW-0808">Transferase</keyword>
<dbReference type="GO" id="GO:0016020">
    <property type="term" value="C:membrane"/>
    <property type="evidence" value="ECO:0007669"/>
    <property type="project" value="GOC"/>
</dbReference>
<dbReference type="InterPro" id="IPR029044">
    <property type="entry name" value="Nucleotide-diphossugar_trans"/>
</dbReference>
<reference evidence="5 6" key="1">
    <citation type="journal article" date="2015" name="Nature">
        <title>rRNA introns, odd ribosomes, and small enigmatic genomes across a large radiation of phyla.</title>
        <authorList>
            <person name="Brown C.T."/>
            <person name="Hug L.A."/>
            <person name="Thomas B.C."/>
            <person name="Sharon I."/>
            <person name="Castelle C.J."/>
            <person name="Singh A."/>
            <person name="Wilkins M.J."/>
            <person name="Williams K.H."/>
            <person name="Banfield J.F."/>
        </authorList>
    </citation>
    <scope>NUCLEOTIDE SEQUENCE [LARGE SCALE GENOMIC DNA]</scope>
</reference>